<name>A0A3B0WCX3_9ZZZZ</name>
<proteinExistence type="predicted"/>
<accession>A0A3B0WCX3</accession>
<dbReference type="AlphaFoldDB" id="A0A3B0WCX3"/>
<evidence type="ECO:0000313" key="1">
    <source>
        <dbReference type="EMBL" id="VAW49052.1"/>
    </source>
</evidence>
<gene>
    <name evidence="1" type="ORF">MNBD_GAMMA03-1810</name>
</gene>
<reference evidence="1" key="1">
    <citation type="submission" date="2018-06" db="EMBL/GenBank/DDBJ databases">
        <authorList>
            <person name="Zhirakovskaya E."/>
        </authorList>
    </citation>
    <scope>NUCLEOTIDE SEQUENCE</scope>
</reference>
<dbReference type="EMBL" id="UOFC01000251">
    <property type="protein sequence ID" value="VAW49052.1"/>
    <property type="molecule type" value="Genomic_DNA"/>
</dbReference>
<protein>
    <submittedName>
        <fullName evidence="1">Uncharacterized protein</fullName>
    </submittedName>
</protein>
<organism evidence="1">
    <name type="scientific">hydrothermal vent metagenome</name>
    <dbReference type="NCBI Taxonomy" id="652676"/>
    <lineage>
        <taxon>unclassified sequences</taxon>
        <taxon>metagenomes</taxon>
        <taxon>ecological metagenomes</taxon>
    </lineage>
</organism>
<sequence>MSNEYLKKYVLHMTSIKNIEAILASGTLMAKSVLPRPAVGVTGRSETFESRSRPQAG</sequence>